<dbReference type="Proteomes" id="UP000689195">
    <property type="component" value="Unassembled WGS sequence"/>
</dbReference>
<protein>
    <recommendedName>
        <fullName evidence="7">Protein kinase domain-containing protein</fullName>
    </recommendedName>
</protein>
<dbReference type="GO" id="GO:0004674">
    <property type="term" value="F:protein serine/threonine kinase activity"/>
    <property type="evidence" value="ECO:0007669"/>
    <property type="project" value="UniProtKB-KW"/>
</dbReference>
<feature type="domain" description="Protein kinase" evidence="7">
    <location>
        <begin position="150"/>
        <end position="405"/>
    </location>
</feature>
<dbReference type="GO" id="GO:0005634">
    <property type="term" value="C:nucleus"/>
    <property type="evidence" value="ECO:0007669"/>
    <property type="project" value="TreeGrafter"/>
</dbReference>
<gene>
    <name evidence="8" type="ORF">PPENT_87.1.T0160367</name>
</gene>
<keyword evidence="9" id="KW-1185">Reference proteome</keyword>
<comment type="caution">
    <text evidence="8">The sequence shown here is derived from an EMBL/GenBank/DDBJ whole genome shotgun (WGS) entry which is preliminary data.</text>
</comment>
<keyword evidence="2" id="KW-0723">Serine/threonine-protein kinase</keyword>
<evidence type="ECO:0000256" key="2">
    <source>
        <dbReference type="ARBA" id="ARBA00022527"/>
    </source>
</evidence>
<dbReference type="PROSITE" id="PS50011">
    <property type="entry name" value="PROTEIN_KINASE_DOM"/>
    <property type="match status" value="1"/>
</dbReference>
<evidence type="ECO:0000259" key="7">
    <source>
        <dbReference type="PROSITE" id="PS50011"/>
    </source>
</evidence>
<evidence type="ECO:0000256" key="4">
    <source>
        <dbReference type="ARBA" id="ARBA00022741"/>
    </source>
</evidence>
<evidence type="ECO:0000313" key="9">
    <source>
        <dbReference type="Proteomes" id="UP000689195"/>
    </source>
</evidence>
<evidence type="ECO:0000256" key="1">
    <source>
        <dbReference type="ARBA" id="ARBA00011245"/>
    </source>
</evidence>
<proteinExistence type="predicted"/>
<accession>A0A8S1T7M8</accession>
<evidence type="ECO:0000256" key="5">
    <source>
        <dbReference type="ARBA" id="ARBA00022777"/>
    </source>
</evidence>
<evidence type="ECO:0000313" key="8">
    <source>
        <dbReference type="EMBL" id="CAD8147406.1"/>
    </source>
</evidence>
<sequence length="494" mass="58704">MRQIDYQQQQILQINLQDMCEDLNPSCNYKHCRSFFQISFQEMKWNKSHLSFLPTLFNIEEDVVYLGKKQQIKRRAYKLLDQYLFYKNKNEKIVWINYENAIIELITNPELGMGIRLTKCFDKIEFFGNVNNWYKFMKRFAVQYDFSHYYIIIAKLNKIKFGELFKGKNKLDGSEYIIKIYQKSLIIDDEDRQQFFKEISVIRQLKTDLTLKFYDLFENQDQIYVIVENLPSHSLLDYVSKNPFFSEDKAAKAIFRIIKIVAYLHSKKIMHRDIKLENFIFRQLDNLDSLCLIDFKLAEFYDDEGHYQFKRCGTVGYVAPEVLADNNYDLKVDIYSVGILLFILFTGKEPFDGNYQEKLIQNLIGFIDFHDLRVSNLASDFLKGLLRLDPQERLSSHQALNHKWFQREKLIGALKQQIKSTLQNLNKPYKVKASFKKSFPILQSNSIPHLQDPLSFRMKTLPNPQSNERVHLPVIQRRTTHQIPSNSILYGRIK</sequence>
<dbReference type="AlphaFoldDB" id="A0A8S1T7M8"/>
<dbReference type="GO" id="GO:0005524">
    <property type="term" value="F:ATP binding"/>
    <property type="evidence" value="ECO:0007669"/>
    <property type="project" value="UniProtKB-KW"/>
</dbReference>
<dbReference type="InterPro" id="IPR008271">
    <property type="entry name" value="Ser/Thr_kinase_AS"/>
</dbReference>
<dbReference type="OrthoDB" id="40902at2759"/>
<dbReference type="PANTHER" id="PTHR24345:SF0">
    <property type="entry name" value="CELL CYCLE SERINE_THREONINE-PROTEIN KINASE CDC5_MSD2"/>
    <property type="match status" value="1"/>
</dbReference>
<dbReference type="InterPro" id="IPR000719">
    <property type="entry name" value="Prot_kinase_dom"/>
</dbReference>
<evidence type="ECO:0000256" key="6">
    <source>
        <dbReference type="ARBA" id="ARBA00022840"/>
    </source>
</evidence>
<dbReference type="EMBL" id="CAJJDO010000016">
    <property type="protein sequence ID" value="CAD8147406.1"/>
    <property type="molecule type" value="Genomic_DNA"/>
</dbReference>
<keyword evidence="4" id="KW-0547">Nucleotide-binding</keyword>
<organism evidence="8 9">
    <name type="scientific">Paramecium pentaurelia</name>
    <dbReference type="NCBI Taxonomy" id="43138"/>
    <lineage>
        <taxon>Eukaryota</taxon>
        <taxon>Sar</taxon>
        <taxon>Alveolata</taxon>
        <taxon>Ciliophora</taxon>
        <taxon>Intramacronucleata</taxon>
        <taxon>Oligohymenophorea</taxon>
        <taxon>Peniculida</taxon>
        <taxon>Parameciidae</taxon>
        <taxon>Paramecium</taxon>
    </lineage>
</organism>
<keyword evidence="3" id="KW-0808">Transferase</keyword>
<keyword evidence="5" id="KW-0418">Kinase</keyword>
<reference evidence="8" key="1">
    <citation type="submission" date="2021-01" db="EMBL/GenBank/DDBJ databases">
        <authorList>
            <consortium name="Genoscope - CEA"/>
            <person name="William W."/>
        </authorList>
    </citation>
    <scope>NUCLEOTIDE SEQUENCE</scope>
</reference>
<name>A0A8S1T7M8_9CILI</name>
<dbReference type="FunFam" id="1.10.510.10:FF:000571">
    <property type="entry name" value="Maternal embryonic leucine zipper kinase"/>
    <property type="match status" value="1"/>
</dbReference>
<keyword evidence="6" id="KW-0067">ATP-binding</keyword>
<dbReference type="SMART" id="SM00220">
    <property type="entry name" value="S_TKc"/>
    <property type="match status" value="1"/>
</dbReference>
<dbReference type="PANTHER" id="PTHR24345">
    <property type="entry name" value="SERINE/THREONINE-PROTEIN KINASE PLK"/>
    <property type="match status" value="1"/>
</dbReference>
<evidence type="ECO:0000256" key="3">
    <source>
        <dbReference type="ARBA" id="ARBA00022679"/>
    </source>
</evidence>
<dbReference type="Pfam" id="PF00069">
    <property type="entry name" value="Pkinase"/>
    <property type="match status" value="1"/>
</dbReference>
<dbReference type="PROSITE" id="PS00108">
    <property type="entry name" value="PROTEIN_KINASE_ST"/>
    <property type="match status" value="1"/>
</dbReference>
<comment type="subunit">
    <text evidence="1">Monomer.</text>
</comment>